<reference evidence="9" key="1">
    <citation type="journal article" date="2014" name="BMC Genomics">
        <title>Genome based analysis of type-I polyketide synthase and nonribosomal peptide synthetase gene clusters in seven strains of five representative Nocardia species.</title>
        <authorList>
            <person name="Komaki H."/>
            <person name="Ichikawa N."/>
            <person name="Hosoyama A."/>
            <person name="Takahashi-Nakaguchi A."/>
            <person name="Matsuzawa T."/>
            <person name="Suzuki K."/>
            <person name="Fujita N."/>
            <person name="Gonoi T."/>
        </authorList>
    </citation>
    <scope>NUCLEOTIDE SEQUENCE</scope>
    <source>
        <strain evidence="9">IFM 11049</strain>
    </source>
</reference>
<sequence length="255" mass="28495">MVAHVHHVARKRESDADAANPVQLGRVRRNTAGARMTEDEHSTVVPLFRDLEQTAVAQPSCPADRPGRDRELAERLVGLLAAVGGGDRAAFTELYRLTSHRVYGLALRMLRNRSTAEEITQEVYLQAWSLAGRYDERMASPMGWLMMLTHRRAVDRIRMERSATGRESAYGHLHLGRDHDVVLEAVEQSLDEGAVRSCLETLTPLQRETLALAYYSGRTYSEVADHLDTPVPTVKTRIRDGLKRLAACLTGGDLR</sequence>
<feature type="domain" description="RNA polymerase sigma factor 70 region 4 type 2" evidence="8">
    <location>
        <begin position="194"/>
        <end position="245"/>
    </location>
</feature>
<feature type="domain" description="RNA polymerase sigma-70 region 2" evidence="7">
    <location>
        <begin position="94"/>
        <end position="161"/>
    </location>
</feature>
<evidence type="ECO:0000256" key="4">
    <source>
        <dbReference type="ARBA" id="ARBA00023125"/>
    </source>
</evidence>
<dbReference type="Pfam" id="PF08281">
    <property type="entry name" value="Sigma70_r4_2"/>
    <property type="match status" value="1"/>
</dbReference>
<evidence type="ECO:0000256" key="2">
    <source>
        <dbReference type="ARBA" id="ARBA00023015"/>
    </source>
</evidence>
<keyword evidence="4" id="KW-0238">DNA-binding</keyword>
<evidence type="ECO:0000256" key="1">
    <source>
        <dbReference type="ARBA" id="ARBA00010641"/>
    </source>
</evidence>
<evidence type="ECO:0000313" key="9">
    <source>
        <dbReference type="EMBL" id="BAO99118.1"/>
    </source>
</evidence>
<evidence type="ECO:0000256" key="5">
    <source>
        <dbReference type="ARBA" id="ARBA00023163"/>
    </source>
</evidence>
<dbReference type="SUPFAM" id="SSF88659">
    <property type="entry name" value="Sigma3 and sigma4 domains of RNA polymerase sigma factors"/>
    <property type="match status" value="1"/>
</dbReference>
<name>A0A060PWK1_9NOCA</name>
<dbReference type="Gene3D" id="1.10.10.10">
    <property type="entry name" value="Winged helix-like DNA-binding domain superfamily/Winged helix DNA-binding domain"/>
    <property type="match status" value="1"/>
</dbReference>
<proteinExistence type="inferred from homology"/>
<feature type="region of interest" description="Disordered" evidence="6">
    <location>
        <begin position="1"/>
        <end position="20"/>
    </location>
</feature>
<dbReference type="AlphaFoldDB" id="A0A060PWK1"/>
<dbReference type="EMBL" id="AB700587">
    <property type="protein sequence ID" value="BAO99118.1"/>
    <property type="molecule type" value="Genomic_DNA"/>
</dbReference>
<evidence type="ECO:0000256" key="6">
    <source>
        <dbReference type="SAM" id="MobiDB-lite"/>
    </source>
</evidence>
<dbReference type="SUPFAM" id="SSF88946">
    <property type="entry name" value="Sigma2 domain of RNA polymerase sigma factors"/>
    <property type="match status" value="1"/>
</dbReference>
<organism evidence="9">
    <name type="scientific">Nocardia otitidiscaviarum</name>
    <dbReference type="NCBI Taxonomy" id="1823"/>
    <lineage>
        <taxon>Bacteria</taxon>
        <taxon>Bacillati</taxon>
        <taxon>Actinomycetota</taxon>
        <taxon>Actinomycetes</taxon>
        <taxon>Mycobacteriales</taxon>
        <taxon>Nocardiaceae</taxon>
        <taxon>Nocardia</taxon>
    </lineage>
</organism>
<feature type="compositionally biased region" description="Basic residues" evidence="6">
    <location>
        <begin position="1"/>
        <end position="10"/>
    </location>
</feature>
<dbReference type="CDD" id="cd06171">
    <property type="entry name" value="Sigma70_r4"/>
    <property type="match status" value="1"/>
</dbReference>
<evidence type="ECO:0000259" key="8">
    <source>
        <dbReference type="Pfam" id="PF08281"/>
    </source>
</evidence>
<dbReference type="InterPro" id="IPR039425">
    <property type="entry name" value="RNA_pol_sigma-70-like"/>
</dbReference>
<protein>
    <submittedName>
        <fullName evidence="9">Putative sigma factor</fullName>
    </submittedName>
</protein>
<dbReference type="GO" id="GO:0006352">
    <property type="term" value="P:DNA-templated transcription initiation"/>
    <property type="evidence" value="ECO:0007669"/>
    <property type="project" value="InterPro"/>
</dbReference>
<dbReference type="PANTHER" id="PTHR43133">
    <property type="entry name" value="RNA POLYMERASE ECF-TYPE SIGMA FACTO"/>
    <property type="match status" value="1"/>
</dbReference>
<dbReference type="InterPro" id="IPR013249">
    <property type="entry name" value="RNA_pol_sigma70_r4_t2"/>
</dbReference>
<dbReference type="NCBIfam" id="TIGR02937">
    <property type="entry name" value="sigma70-ECF"/>
    <property type="match status" value="1"/>
</dbReference>
<dbReference type="InterPro" id="IPR036388">
    <property type="entry name" value="WH-like_DNA-bd_sf"/>
</dbReference>
<dbReference type="InterPro" id="IPR014284">
    <property type="entry name" value="RNA_pol_sigma-70_dom"/>
</dbReference>
<dbReference type="GO" id="GO:0003677">
    <property type="term" value="F:DNA binding"/>
    <property type="evidence" value="ECO:0007669"/>
    <property type="project" value="UniProtKB-KW"/>
</dbReference>
<dbReference type="GO" id="GO:0016987">
    <property type="term" value="F:sigma factor activity"/>
    <property type="evidence" value="ECO:0007669"/>
    <property type="project" value="UniProtKB-KW"/>
</dbReference>
<dbReference type="Pfam" id="PF04542">
    <property type="entry name" value="Sigma70_r2"/>
    <property type="match status" value="1"/>
</dbReference>
<comment type="similarity">
    <text evidence="1">Belongs to the sigma-70 factor family. ECF subfamily.</text>
</comment>
<keyword evidence="5" id="KW-0804">Transcription</keyword>
<dbReference type="InterPro" id="IPR013325">
    <property type="entry name" value="RNA_pol_sigma_r2"/>
</dbReference>
<accession>A0A060PWK1</accession>
<dbReference type="InterPro" id="IPR013324">
    <property type="entry name" value="RNA_pol_sigma_r3/r4-like"/>
</dbReference>
<keyword evidence="3" id="KW-0731">Sigma factor</keyword>
<dbReference type="InterPro" id="IPR007627">
    <property type="entry name" value="RNA_pol_sigma70_r2"/>
</dbReference>
<keyword evidence="2" id="KW-0805">Transcription regulation</keyword>
<evidence type="ECO:0000259" key="7">
    <source>
        <dbReference type="Pfam" id="PF04542"/>
    </source>
</evidence>
<dbReference type="Gene3D" id="1.10.1740.10">
    <property type="match status" value="1"/>
</dbReference>
<dbReference type="PANTHER" id="PTHR43133:SF66">
    <property type="entry name" value="ECF RNA POLYMERASE SIGMA FACTOR SIGK"/>
    <property type="match status" value="1"/>
</dbReference>
<evidence type="ECO:0000256" key="3">
    <source>
        <dbReference type="ARBA" id="ARBA00023082"/>
    </source>
</evidence>